<keyword evidence="4" id="KW-1185">Reference proteome</keyword>
<keyword evidence="2" id="KW-0812">Transmembrane</keyword>
<sequence>MSTTSATPPPPPPTQSAAATAAAPPAQGRRLIAVLLLVPALVALALWAFAWPAARTAPHDLPVGVAGNAAAAAGVQQQLQQREGAFEVHRYADEAAARDAIEKRDVYGAVVVTERGPKLLTATAASPLVAQLLQQAVTAQVPEGARVVTDDVVAAPAADPRGATLSSSVLPMAIAGVAAGGVVTMLGLRGMRAVFALVGAAALVGIVATALTHSWLGALTGDWWTEAGALGLSTLAVSAAAAGLAALVGPAGIGVVALAVVLLGNPFSGVTSAPELLPEPVGLIGRLLPPGAGGSLVRSVAFFDGARAMWPAVILGIWAAVGLVLVLLGGLRGRKRQAPAAERRPEPVPVG</sequence>
<dbReference type="Proteomes" id="UP001596523">
    <property type="component" value="Unassembled WGS sequence"/>
</dbReference>
<proteinExistence type="predicted"/>
<protein>
    <submittedName>
        <fullName evidence="3">ABC transporter permease</fullName>
    </submittedName>
</protein>
<evidence type="ECO:0000256" key="2">
    <source>
        <dbReference type="SAM" id="Phobius"/>
    </source>
</evidence>
<gene>
    <name evidence="3" type="ORF">ACFQVC_27635</name>
</gene>
<feature type="transmembrane region" description="Helical" evidence="2">
    <location>
        <begin position="195"/>
        <end position="216"/>
    </location>
</feature>
<evidence type="ECO:0000256" key="1">
    <source>
        <dbReference type="SAM" id="MobiDB-lite"/>
    </source>
</evidence>
<dbReference type="RefSeq" id="WP_381835549.1">
    <property type="nucleotide sequence ID" value="NZ_JBHTCF010000013.1"/>
</dbReference>
<organism evidence="3 4">
    <name type="scientific">Streptomyces monticola</name>
    <dbReference type="NCBI Taxonomy" id="2666263"/>
    <lineage>
        <taxon>Bacteria</taxon>
        <taxon>Bacillati</taxon>
        <taxon>Actinomycetota</taxon>
        <taxon>Actinomycetes</taxon>
        <taxon>Kitasatosporales</taxon>
        <taxon>Streptomycetaceae</taxon>
        <taxon>Streptomyces</taxon>
    </lineage>
</organism>
<feature type="transmembrane region" description="Helical" evidence="2">
    <location>
        <begin position="309"/>
        <end position="328"/>
    </location>
</feature>
<feature type="transmembrane region" description="Helical" evidence="2">
    <location>
        <begin position="31"/>
        <end position="51"/>
    </location>
</feature>
<accession>A0ABW2JRE6</accession>
<feature type="region of interest" description="Disordered" evidence="1">
    <location>
        <begin position="1"/>
        <end position="22"/>
    </location>
</feature>
<reference evidence="4" key="1">
    <citation type="journal article" date="2019" name="Int. J. Syst. Evol. Microbiol.">
        <title>The Global Catalogue of Microorganisms (GCM) 10K type strain sequencing project: providing services to taxonomists for standard genome sequencing and annotation.</title>
        <authorList>
            <consortium name="The Broad Institute Genomics Platform"/>
            <consortium name="The Broad Institute Genome Sequencing Center for Infectious Disease"/>
            <person name="Wu L."/>
            <person name="Ma J."/>
        </authorList>
    </citation>
    <scope>NUCLEOTIDE SEQUENCE [LARGE SCALE GENOMIC DNA]</scope>
    <source>
        <strain evidence="4">SYNS20</strain>
    </source>
</reference>
<comment type="caution">
    <text evidence="3">The sequence shown here is derived from an EMBL/GenBank/DDBJ whole genome shotgun (WGS) entry which is preliminary data.</text>
</comment>
<keyword evidence="2" id="KW-1133">Transmembrane helix</keyword>
<feature type="transmembrane region" description="Helical" evidence="2">
    <location>
        <begin position="169"/>
        <end position="188"/>
    </location>
</feature>
<feature type="transmembrane region" description="Helical" evidence="2">
    <location>
        <begin position="236"/>
        <end position="263"/>
    </location>
</feature>
<evidence type="ECO:0000313" key="3">
    <source>
        <dbReference type="EMBL" id="MFC7307988.1"/>
    </source>
</evidence>
<keyword evidence="2" id="KW-0472">Membrane</keyword>
<evidence type="ECO:0000313" key="4">
    <source>
        <dbReference type="Proteomes" id="UP001596523"/>
    </source>
</evidence>
<dbReference type="EMBL" id="JBHTCF010000013">
    <property type="protein sequence ID" value="MFC7307988.1"/>
    <property type="molecule type" value="Genomic_DNA"/>
</dbReference>
<name>A0ABW2JRE6_9ACTN</name>